<dbReference type="InterPro" id="IPR053712">
    <property type="entry name" value="Bac_CellDiv_Activator"/>
</dbReference>
<protein>
    <submittedName>
        <fullName evidence="2">Cell division protein ZapA</fullName>
    </submittedName>
</protein>
<name>A0ABT1WL92_9LACT</name>
<feature type="coiled-coil region" evidence="1">
    <location>
        <begin position="73"/>
        <end position="112"/>
    </location>
</feature>
<dbReference type="Proteomes" id="UP001059480">
    <property type="component" value="Unassembled WGS sequence"/>
</dbReference>
<dbReference type="GO" id="GO:0051301">
    <property type="term" value="P:cell division"/>
    <property type="evidence" value="ECO:0007669"/>
    <property type="project" value="UniProtKB-KW"/>
</dbReference>
<comment type="caution">
    <text evidence="2">The sequence shown here is derived from an EMBL/GenBank/DDBJ whole genome shotgun (WGS) entry which is preliminary data.</text>
</comment>
<dbReference type="EMBL" id="JANHNZ010000001">
    <property type="protein sequence ID" value="MCQ9209296.1"/>
    <property type="molecule type" value="Genomic_DNA"/>
</dbReference>
<keyword evidence="1" id="KW-0175">Coiled coil</keyword>
<proteinExistence type="predicted"/>
<dbReference type="InterPro" id="IPR007838">
    <property type="entry name" value="Cell_div_ZapA-like"/>
</dbReference>
<keyword evidence="2" id="KW-0132">Cell division</keyword>
<reference evidence="2" key="2">
    <citation type="journal article" date="2023" name="Curr. Microbiol.">
        <title>Granulicatella seriolae sp. nov., a Novel Facultative Anaerobe Isolated from Yellowtail Marine Fish.</title>
        <authorList>
            <person name="Lee M."/>
            <person name="Choi Y.J."/>
            <person name="Farooq A."/>
            <person name="Jeong J.B."/>
            <person name="Jung M.Y."/>
        </authorList>
    </citation>
    <scope>NUCLEOTIDE SEQUENCE</scope>
    <source>
        <strain evidence="2">S8</strain>
    </source>
</reference>
<evidence type="ECO:0000313" key="2">
    <source>
        <dbReference type="EMBL" id="MCQ9209296.1"/>
    </source>
</evidence>
<reference evidence="2" key="3">
    <citation type="journal article" date="2023" name="Microbiol. Resour. Announc.">
        <title>Draft Genome Sequence of Granulicatella sp. Strain S8, Isolated from a Marine Fish, Seriola quinqueradiata.</title>
        <authorList>
            <person name="Lee M."/>
            <person name="Farooq A."/>
            <person name="Jeong J.B."/>
            <person name="Jung M.Y."/>
        </authorList>
    </citation>
    <scope>NUCLEOTIDE SEQUENCE</scope>
    <source>
        <strain evidence="2">S8</strain>
    </source>
</reference>
<dbReference type="Gene3D" id="6.10.250.790">
    <property type="match status" value="1"/>
</dbReference>
<keyword evidence="3" id="KW-1185">Reference proteome</keyword>
<keyword evidence="2" id="KW-0131">Cell cycle</keyword>
<organism evidence="2 3">
    <name type="scientific">Granulicatella seriolae</name>
    <dbReference type="NCBI Taxonomy" id="2967226"/>
    <lineage>
        <taxon>Bacteria</taxon>
        <taxon>Bacillati</taxon>
        <taxon>Bacillota</taxon>
        <taxon>Bacilli</taxon>
        <taxon>Lactobacillales</taxon>
        <taxon>Carnobacteriaceae</taxon>
        <taxon>Granulicatella</taxon>
    </lineage>
</organism>
<dbReference type="SUPFAM" id="SSF102829">
    <property type="entry name" value="Cell division protein ZapA-like"/>
    <property type="match status" value="1"/>
</dbReference>
<dbReference type="Pfam" id="PF05164">
    <property type="entry name" value="ZapA"/>
    <property type="match status" value="1"/>
</dbReference>
<dbReference type="RefSeq" id="WP_256944401.1">
    <property type="nucleotide sequence ID" value="NZ_JANHNZ010000001.1"/>
</dbReference>
<evidence type="ECO:0000313" key="3">
    <source>
        <dbReference type="Proteomes" id="UP001059480"/>
    </source>
</evidence>
<sequence length="120" mass="13900">MAQAKRRFRATIAGKTYTIVGTKSDQHMKTVETLINEQLQQLQKISPSLTLQEKTVLLCVNAISDQLDKQSELIQTQEELADVRRQLAKLEKQSINRRTSIAQDRKKQLNQQFKQEETFL</sequence>
<reference evidence="2" key="1">
    <citation type="submission" date="2022-07" db="EMBL/GenBank/DDBJ databases">
        <authorList>
            <person name="Jung M.-Y."/>
            <person name="Lee M."/>
        </authorList>
    </citation>
    <scope>NUCLEOTIDE SEQUENCE</scope>
    <source>
        <strain evidence="2">S8</strain>
    </source>
</reference>
<dbReference type="InterPro" id="IPR036192">
    <property type="entry name" value="Cell_div_ZapA-like_sf"/>
</dbReference>
<gene>
    <name evidence="2" type="primary">zapA</name>
    <name evidence="2" type="ORF">NPA36_01775</name>
</gene>
<accession>A0ABT1WL92</accession>
<evidence type="ECO:0000256" key="1">
    <source>
        <dbReference type="SAM" id="Coils"/>
    </source>
</evidence>